<feature type="active site" evidence="9">
    <location>
        <position position="127"/>
    </location>
</feature>
<dbReference type="KEGG" id="geo:Geob_2153"/>
<feature type="binding site" evidence="9">
    <location>
        <position position="124"/>
    </location>
    <ligand>
        <name>Mg(2+)</name>
        <dbReference type="ChEBI" id="CHEBI:18420"/>
    </ligand>
</feature>
<sequence>MSEETFKSIAALEKLINYDFTDKSLLVEALTHPSFVNESGGKVRQDNQRLEFLGDAVVGLVLSHDLFSRFPDSREGELTKLRASLVDEASLAILARAIDLGAHLKLGRGEERSGGRTKPSLLADAYEALLAAVYLDGGIEPAAAIIKSHFASFMEKRNIRTSGRDFKTEFQELAHRLRSLAPRYLLQGVSGPDHQRIFSVAVFIGEEFMGEGLAKSKKEAEQAAAEQGIAFLKKSSRP</sequence>
<dbReference type="PROSITE" id="PS50142">
    <property type="entry name" value="RNASE_3_2"/>
    <property type="match status" value="1"/>
</dbReference>
<keyword evidence="4 9" id="KW-0507">mRNA processing</keyword>
<dbReference type="EC" id="3.1.26.3" evidence="9"/>
<dbReference type="HAMAP" id="MF_00104">
    <property type="entry name" value="RNase_III"/>
    <property type="match status" value="1"/>
</dbReference>
<protein>
    <recommendedName>
        <fullName evidence="9">Ribonuclease 3</fullName>
        <ecNumber evidence="9">3.1.26.3</ecNumber>
    </recommendedName>
    <alternativeName>
        <fullName evidence="9">Ribonuclease III</fullName>
        <shortName evidence="9">RNase III</shortName>
    </alternativeName>
</protein>
<evidence type="ECO:0000256" key="9">
    <source>
        <dbReference type="HAMAP-Rule" id="MF_00104"/>
    </source>
</evidence>
<dbReference type="GO" id="GO:0019843">
    <property type="term" value="F:rRNA binding"/>
    <property type="evidence" value="ECO:0007669"/>
    <property type="project" value="UniProtKB-KW"/>
</dbReference>
<dbReference type="Pfam" id="PF00035">
    <property type="entry name" value="dsrm"/>
    <property type="match status" value="1"/>
</dbReference>
<evidence type="ECO:0000313" key="13">
    <source>
        <dbReference type="Proteomes" id="UP000007721"/>
    </source>
</evidence>
<dbReference type="OrthoDB" id="9805026at2"/>
<dbReference type="GO" id="GO:0006397">
    <property type="term" value="P:mRNA processing"/>
    <property type="evidence" value="ECO:0007669"/>
    <property type="project" value="UniProtKB-UniRule"/>
</dbReference>
<feature type="domain" description="DRBM" evidence="10">
    <location>
        <begin position="165"/>
        <end position="234"/>
    </location>
</feature>
<dbReference type="STRING" id="316067.Geob_2153"/>
<dbReference type="Pfam" id="PF14622">
    <property type="entry name" value="Ribonucleas_3_3"/>
    <property type="match status" value="1"/>
</dbReference>
<evidence type="ECO:0000259" key="11">
    <source>
        <dbReference type="PROSITE" id="PS50142"/>
    </source>
</evidence>
<feature type="binding site" evidence="9">
    <location>
        <position position="51"/>
    </location>
    <ligand>
        <name>Mg(2+)</name>
        <dbReference type="ChEBI" id="CHEBI:18420"/>
    </ligand>
</feature>
<dbReference type="InterPro" id="IPR011907">
    <property type="entry name" value="RNase_III"/>
</dbReference>
<dbReference type="GO" id="GO:0006364">
    <property type="term" value="P:rRNA processing"/>
    <property type="evidence" value="ECO:0007669"/>
    <property type="project" value="UniProtKB-UniRule"/>
</dbReference>
<evidence type="ECO:0000256" key="3">
    <source>
        <dbReference type="ARBA" id="ARBA00022552"/>
    </source>
</evidence>
<dbReference type="eggNOG" id="COG0571">
    <property type="taxonomic scope" value="Bacteria"/>
</dbReference>
<keyword evidence="7 9" id="KW-0378">Hydrolase</keyword>
<evidence type="ECO:0000256" key="6">
    <source>
        <dbReference type="ARBA" id="ARBA00022759"/>
    </source>
</evidence>
<dbReference type="SMART" id="SM00358">
    <property type="entry name" value="DSRM"/>
    <property type="match status" value="1"/>
</dbReference>
<keyword evidence="6 9" id="KW-0255">Endonuclease</keyword>
<dbReference type="SUPFAM" id="SSF69065">
    <property type="entry name" value="RNase III domain-like"/>
    <property type="match status" value="1"/>
</dbReference>
<dbReference type="HOGENOM" id="CLU_000907_1_3_7"/>
<dbReference type="Gene3D" id="1.10.1520.10">
    <property type="entry name" value="Ribonuclease III domain"/>
    <property type="match status" value="1"/>
</dbReference>
<name>B9M911_GEODF</name>
<evidence type="ECO:0000256" key="4">
    <source>
        <dbReference type="ARBA" id="ARBA00022664"/>
    </source>
</evidence>
<dbReference type="PANTHER" id="PTHR11207:SF0">
    <property type="entry name" value="RIBONUCLEASE 3"/>
    <property type="match status" value="1"/>
</dbReference>
<dbReference type="SMART" id="SM00535">
    <property type="entry name" value="RIBOc"/>
    <property type="match status" value="1"/>
</dbReference>
<dbReference type="InterPro" id="IPR036389">
    <property type="entry name" value="RNase_III_sf"/>
</dbReference>
<evidence type="ECO:0000256" key="1">
    <source>
        <dbReference type="ARBA" id="ARBA00000109"/>
    </source>
</evidence>
<dbReference type="PROSITE" id="PS00517">
    <property type="entry name" value="RNASE_3_1"/>
    <property type="match status" value="1"/>
</dbReference>
<dbReference type="GO" id="GO:0010468">
    <property type="term" value="P:regulation of gene expression"/>
    <property type="evidence" value="ECO:0007669"/>
    <property type="project" value="TreeGrafter"/>
</dbReference>
<dbReference type="GO" id="GO:0008033">
    <property type="term" value="P:tRNA processing"/>
    <property type="evidence" value="ECO:0007669"/>
    <property type="project" value="UniProtKB-KW"/>
</dbReference>
<dbReference type="SUPFAM" id="SSF54768">
    <property type="entry name" value="dsRNA-binding domain-like"/>
    <property type="match status" value="1"/>
</dbReference>
<dbReference type="FunFam" id="1.10.1520.10:FF:000001">
    <property type="entry name" value="Ribonuclease 3"/>
    <property type="match status" value="1"/>
</dbReference>
<dbReference type="NCBIfam" id="TIGR02191">
    <property type="entry name" value="RNaseIII"/>
    <property type="match status" value="1"/>
</dbReference>
<comment type="similarity">
    <text evidence="2">Belongs to the ribonuclease III family.</text>
</comment>
<keyword evidence="9" id="KW-0460">Magnesium</keyword>
<evidence type="ECO:0000259" key="10">
    <source>
        <dbReference type="PROSITE" id="PS50137"/>
    </source>
</evidence>
<dbReference type="InterPro" id="IPR000999">
    <property type="entry name" value="RNase_III_dom"/>
</dbReference>
<evidence type="ECO:0000256" key="8">
    <source>
        <dbReference type="ARBA" id="ARBA00022884"/>
    </source>
</evidence>
<gene>
    <name evidence="9 12" type="primary">rnc</name>
    <name evidence="12" type="ordered locus">Geob_2153</name>
</gene>
<feature type="active site" evidence="9">
    <location>
        <position position="55"/>
    </location>
</feature>
<organism evidence="12 13">
    <name type="scientific">Geotalea daltonii (strain DSM 22248 / JCM 15807 / FRC-32)</name>
    <name type="common">Geobacter daltonii</name>
    <dbReference type="NCBI Taxonomy" id="316067"/>
    <lineage>
        <taxon>Bacteria</taxon>
        <taxon>Pseudomonadati</taxon>
        <taxon>Thermodesulfobacteriota</taxon>
        <taxon>Desulfuromonadia</taxon>
        <taxon>Geobacterales</taxon>
        <taxon>Geobacteraceae</taxon>
        <taxon>Geotalea</taxon>
    </lineage>
</organism>
<dbReference type="GO" id="GO:0005737">
    <property type="term" value="C:cytoplasm"/>
    <property type="evidence" value="ECO:0007669"/>
    <property type="project" value="UniProtKB-SubCell"/>
</dbReference>
<dbReference type="InterPro" id="IPR014720">
    <property type="entry name" value="dsRBD_dom"/>
</dbReference>
<keyword evidence="9" id="KW-0963">Cytoplasm</keyword>
<dbReference type="Proteomes" id="UP000007721">
    <property type="component" value="Chromosome"/>
</dbReference>
<evidence type="ECO:0000256" key="5">
    <source>
        <dbReference type="ARBA" id="ARBA00022722"/>
    </source>
</evidence>
<evidence type="ECO:0000256" key="7">
    <source>
        <dbReference type="ARBA" id="ARBA00022801"/>
    </source>
</evidence>
<comment type="subunit">
    <text evidence="9">Homodimer.</text>
</comment>
<dbReference type="GO" id="GO:0046872">
    <property type="term" value="F:metal ion binding"/>
    <property type="evidence" value="ECO:0007669"/>
    <property type="project" value="UniProtKB-KW"/>
</dbReference>
<dbReference type="AlphaFoldDB" id="B9M911"/>
<evidence type="ECO:0000313" key="12">
    <source>
        <dbReference type="EMBL" id="ACM20507.1"/>
    </source>
</evidence>
<keyword evidence="13" id="KW-1185">Reference proteome</keyword>
<keyword evidence="8 9" id="KW-0694">RNA-binding</keyword>
<feature type="binding site" evidence="9">
    <location>
        <position position="127"/>
    </location>
    <ligand>
        <name>Mg(2+)</name>
        <dbReference type="ChEBI" id="CHEBI:18420"/>
    </ligand>
</feature>
<reference evidence="12 13" key="1">
    <citation type="submission" date="2009-01" db="EMBL/GenBank/DDBJ databases">
        <title>Complete sequence of Geobacter sp. FRC-32.</title>
        <authorList>
            <consortium name="US DOE Joint Genome Institute"/>
            <person name="Lucas S."/>
            <person name="Copeland A."/>
            <person name="Lapidus A."/>
            <person name="Glavina del Rio T."/>
            <person name="Dalin E."/>
            <person name="Tice H."/>
            <person name="Bruce D."/>
            <person name="Goodwin L."/>
            <person name="Pitluck S."/>
            <person name="Saunders E."/>
            <person name="Brettin T."/>
            <person name="Detter J.C."/>
            <person name="Han C."/>
            <person name="Larimer F."/>
            <person name="Land M."/>
            <person name="Hauser L."/>
            <person name="Kyrpides N."/>
            <person name="Ovchinnikova G."/>
            <person name="Kostka J."/>
            <person name="Richardson P."/>
        </authorList>
    </citation>
    <scope>NUCLEOTIDE SEQUENCE [LARGE SCALE GENOMIC DNA]</scope>
    <source>
        <strain evidence="13">DSM 22248 / JCM 15807 / FRC-32</strain>
    </source>
</reference>
<keyword evidence="5 9" id="KW-0540">Nuclease</keyword>
<feature type="domain" description="RNase III" evidence="11">
    <location>
        <begin position="9"/>
        <end position="138"/>
    </location>
</feature>
<dbReference type="CDD" id="cd00593">
    <property type="entry name" value="RIBOc"/>
    <property type="match status" value="1"/>
</dbReference>
<accession>B9M911</accession>
<comment type="catalytic activity">
    <reaction evidence="1 9">
        <text>Endonucleolytic cleavage to 5'-phosphomonoester.</text>
        <dbReference type="EC" id="3.1.26.3"/>
    </reaction>
</comment>
<dbReference type="Gene3D" id="3.30.160.20">
    <property type="match status" value="1"/>
</dbReference>
<dbReference type="EMBL" id="CP001390">
    <property type="protein sequence ID" value="ACM20507.1"/>
    <property type="molecule type" value="Genomic_DNA"/>
</dbReference>
<proteinExistence type="inferred from homology"/>
<dbReference type="PANTHER" id="PTHR11207">
    <property type="entry name" value="RIBONUCLEASE III"/>
    <property type="match status" value="1"/>
</dbReference>
<keyword evidence="9" id="KW-0479">Metal-binding</keyword>
<keyword evidence="9" id="KW-0699">rRNA-binding</keyword>
<dbReference type="PROSITE" id="PS50137">
    <property type="entry name" value="DS_RBD"/>
    <property type="match status" value="1"/>
</dbReference>
<comment type="subcellular location">
    <subcellularLocation>
        <location evidence="9">Cytoplasm</location>
    </subcellularLocation>
</comment>
<dbReference type="CDD" id="cd10845">
    <property type="entry name" value="DSRM_RNAse_III_family"/>
    <property type="match status" value="1"/>
</dbReference>
<dbReference type="RefSeq" id="WP_012647236.1">
    <property type="nucleotide sequence ID" value="NC_011979.1"/>
</dbReference>
<evidence type="ECO:0000256" key="2">
    <source>
        <dbReference type="ARBA" id="ARBA00010183"/>
    </source>
</evidence>
<comment type="cofactor">
    <cofactor evidence="9">
        <name>Mg(2+)</name>
        <dbReference type="ChEBI" id="CHEBI:18420"/>
    </cofactor>
</comment>
<comment type="function">
    <text evidence="9">Digests double-stranded RNA. Involved in the processing of primary rRNA transcript to yield the immediate precursors to the large and small rRNAs (23S and 16S). Processes some mRNAs, and tRNAs when they are encoded in the rRNA operon. Processes pre-crRNA and tracrRNA of type II CRISPR loci if present in the organism.</text>
</comment>
<dbReference type="GO" id="GO:0004525">
    <property type="term" value="F:ribonuclease III activity"/>
    <property type="evidence" value="ECO:0007669"/>
    <property type="project" value="UniProtKB-UniRule"/>
</dbReference>
<dbReference type="GO" id="GO:0003725">
    <property type="term" value="F:double-stranded RNA binding"/>
    <property type="evidence" value="ECO:0007669"/>
    <property type="project" value="TreeGrafter"/>
</dbReference>
<keyword evidence="9" id="KW-0819">tRNA processing</keyword>
<keyword evidence="3 9" id="KW-0698">rRNA processing</keyword>